<protein>
    <submittedName>
        <fullName evidence="1">Uncharacterized protein</fullName>
    </submittedName>
</protein>
<dbReference type="AlphaFoldDB" id="A0A1E5Q6N6"/>
<comment type="caution">
    <text evidence="1">The sequence shown here is derived from an EMBL/GenBank/DDBJ whole genome shotgun (WGS) entry which is preliminary data.</text>
</comment>
<evidence type="ECO:0000313" key="2">
    <source>
        <dbReference type="Proteomes" id="UP000095347"/>
    </source>
</evidence>
<evidence type="ECO:0000313" key="1">
    <source>
        <dbReference type="EMBL" id="OEJ65903.1"/>
    </source>
</evidence>
<sequence length="66" mass="7208">MGSSEWGRLIIDQKKFNMKKGLFSAAPDGSLFVDIIVDVSTTEAANPPPSTLRLTHGFFQLRGTVL</sequence>
<proteinExistence type="predicted"/>
<dbReference type="Proteomes" id="UP000095347">
    <property type="component" value="Unassembled WGS sequence"/>
</dbReference>
<keyword evidence="2" id="KW-1185">Reference proteome</keyword>
<name>A0A1E5Q6N6_9PROT</name>
<accession>A0A1E5Q6N6</accession>
<dbReference type="EMBL" id="MCGG01000043">
    <property type="protein sequence ID" value="OEJ65903.1"/>
    <property type="molecule type" value="Genomic_DNA"/>
</dbReference>
<dbReference type="STRING" id="28181.BEN30_13490"/>
<organism evidence="1 2">
    <name type="scientific">Magnetovibrio blakemorei</name>
    <dbReference type="NCBI Taxonomy" id="28181"/>
    <lineage>
        <taxon>Bacteria</taxon>
        <taxon>Pseudomonadati</taxon>
        <taxon>Pseudomonadota</taxon>
        <taxon>Alphaproteobacteria</taxon>
        <taxon>Rhodospirillales</taxon>
        <taxon>Magnetovibrionaceae</taxon>
        <taxon>Magnetovibrio</taxon>
    </lineage>
</organism>
<reference evidence="2" key="1">
    <citation type="submission" date="2016-07" db="EMBL/GenBank/DDBJ databases">
        <authorList>
            <person name="Florea S."/>
            <person name="Webb J.S."/>
            <person name="Jaromczyk J."/>
            <person name="Schardl C.L."/>
        </authorList>
    </citation>
    <scope>NUCLEOTIDE SEQUENCE [LARGE SCALE GENOMIC DNA]</scope>
    <source>
        <strain evidence="2">MV-1</strain>
    </source>
</reference>
<gene>
    <name evidence="1" type="ORF">BEN30_13490</name>
</gene>